<keyword evidence="9" id="KW-0496">Mitochondrion</keyword>
<dbReference type="FunFam" id="3.30.1370.70:FF:000002">
    <property type="entry name" value="NFU1 iron-sulfur cluster scaffold homolog, mitochondrial"/>
    <property type="match status" value="1"/>
</dbReference>
<dbReference type="EMBL" id="JASPKY010000351">
    <property type="protein sequence ID" value="KAK9704382.1"/>
    <property type="molecule type" value="Genomic_DNA"/>
</dbReference>
<keyword evidence="8" id="KW-0411">Iron-sulfur</keyword>
<comment type="function">
    <text evidence="1">Molecular scaffold for [Fe-S] cluster assembly of mitochondrial iron-sulfur proteins.</text>
</comment>
<dbReference type="InterPro" id="IPR001075">
    <property type="entry name" value="NIF_FeS_clus_asmbl_NifU_C"/>
</dbReference>
<dbReference type="InterPro" id="IPR034904">
    <property type="entry name" value="FSCA_dom_sf"/>
</dbReference>
<comment type="similarity">
    <text evidence="3">Belongs to the NifU family.</text>
</comment>
<evidence type="ECO:0000256" key="6">
    <source>
        <dbReference type="ARBA" id="ARBA00022946"/>
    </source>
</evidence>
<keyword evidence="6" id="KW-0809">Transit peptide</keyword>
<dbReference type="Proteomes" id="UP001458880">
    <property type="component" value="Unassembled WGS sequence"/>
</dbReference>
<comment type="subcellular location">
    <subcellularLocation>
        <location evidence="2">Mitochondrion</location>
    </subcellularLocation>
</comment>
<dbReference type="GO" id="GO:0051536">
    <property type="term" value="F:iron-sulfur cluster binding"/>
    <property type="evidence" value="ECO:0007669"/>
    <property type="project" value="UniProtKB-KW"/>
</dbReference>
<evidence type="ECO:0000256" key="5">
    <source>
        <dbReference type="ARBA" id="ARBA00022723"/>
    </source>
</evidence>
<dbReference type="SUPFAM" id="SSF117916">
    <property type="entry name" value="Fe-S cluster assembly (FSCA) domain-like"/>
    <property type="match status" value="1"/>
</dbReference>
<dbReference type="InterPro" id="IPR035433">
    <property type="entry name" value="NFU1-like"/>
</dbReference>
<dbReference type="GO" id="GO:0005506">
    <property type="term" value="F:iron ion binding"/>
    <property type="evidence" value="ECO:0007669"/>
    <property type="project" value="InterPro"/>
</dbReference>
<evidence type="ECO:0000256" key="3">
    <source>
        <dbReference type="ARBA" id="ARBA00006420"/>
    </source>
</evidence>
<comment type="caution">
    <text evidence="11">The sequence shown here is derived from an EMBL/GenBank/DDBJ whole genome shotgun (WGS) entry which is preliminary data.</text>
</comment>
<proteinExistence type="inferred from homology"/>
<dbReference type="InterPro" id="IPR036498">
    <property type="entry name" value="Nfu/NifU_N_sf"/>
</dbReference>
<evidence type="ECO:0000256" key="8">
    <source>
        <dbReference type="ARBA" id="ARBA00023014"/>
    </source>
</evidence>
<evidence type="ECO:0000256" key="9">
    <source>
        <dbReference type="ARBA" id="ARBA00023128"/>
    </source>
</evidence>
<dbReference type="AlphaFoldDB" id="A0AAW1JJ45"/>
<keyword evidence="7" id="KW-0408">Iron</keyword>
<dbReference type="SUPFAM" id="SSF110836">
    <property type="entry name" value="Hypothetical protein SAV1430"/>
    <property type="match status" value="1"/>
</dbReference>
<name>A0AAW1JJ45_POPJA</name>
<evidence type="ECO:0000259" key="10">
    <source>
        <dbReference type="SMART" id="SM00932"/>
    </source>
</evidence>
<dbReference type="GO" id="GO:0005739">
    <property type="term" value="C:mitochondrion"/>
    <property type="evidence" value="ECO:0007669"/>
    <property type="project" value="UniProtKB-SubCell"/>
</dbReference>
<reference evidence="11 12" key="1">
    <citation type="journal article" date="2024" name="BMC Genomics">
        <title>De novo assembly and annotation of Popillia japonica's genome with initial clues to its potential as an invasive pest.</title>
        <authorList>
            <person name="Cucini C."/>
            <person name="Boschi S."/>
            <person name="Funari R."/>
            <person name="Cardaioli E."/>
            <person name="Iannotti N."/>
            <person name="Marturano G."/>
            <person name="Paoli F."/>
            <person name="Bruttini M."/>
            <person name="Carapelli A."/>
            <person name="Frati F."/>
            <person name="Nardi F."/>
        </authorList>
    </citation>
    <scope>NUCLEOTIDE SEQUENCE [LARGE SCALE GENOMIC DNA]</scope>
    <source>
        <strain evidence="11">DMR45628</strain>
    </source>
</reference>
<dbReference type="PIRSF" id="PIRSF036773">
    <property type="entry name" value="HIRIP5"/>
    <property type="match status" value="1"/>
</dbReference>
<keyword evidence="5" id="KW-0479">Metal-binding</keyword>
<evidence type="ECO:0000256" key="7">
    <source>
        <dbReference type="ARBA" id="ARBA00023004"/>
    </source>
</evidence>
<dbReference type="FunFam" id="3.30.300.130:FF:000001">
    <property type="entry name" value="NFU1 iron-sulfur cluster scaffold"/>
    <property type="match status" value="1"/>
</dbReference>
<evidence type="ECO:0000256" key="1">
    <source>
        <dbReference type="ARBA" id="ARBA00002175"/>
    </source>
</evidence>
<dbReference type="SMART" id="SM00932">
    <property type="entry name" value="Nfu_N"/>
    <property type="match status" value="1"/>
</dbReference>
<dbReference type="Pfam" id="PF01106">
    <property type="entry name" value="NifU"/>
    <property type="match status" value="1"/>
</dbReference>
<dbReference type="PANTHER" id="PTHR11178">
    <property type="entry name" value="IRON-SULFUR CLUSTER SCAFFOLD PROTEIN NFU-RELATED"/>
    <property type="match status" value="1"/>
</dbReference>
<keyword evidence="12" id="KW-1185">Reference proteome</keyword>
<dbReference type="InterPro" id="IPR014824">
    <property type="entry name" value="Nfu/NifU_N"/>
</dbReference>
<dbReference type="Gene3D" id="3.30.300.130">
    <property type="entry name" value="Fe-S cluster assembly (FSCA)"/>
    <property type="match status" value="1"/>
</dbReference>
<dbReference type="Pfam" id="PF08712">
    <property type="entry name" value="Nfu_N"/>
    <property type="match status" value="1"/>
</dbReference>
<dbReference type="Gene3D" id="3.30.1370.70">
    <property type="entry name" value="Scaffold protein Nfu/NifU, N-terminal domain"/>
    <property type="match status" value="1"/>
</dbReference>
<gene>
    <name evidence="11" type="ORF">QE152_g28341</name>
</gene>
<organism evidence="11 12">
    <name type="scientific">Popillia japonica</name>
    <name type="common">Japanese beetle</name>
    <dbReference type="NCBI Taxonomy" id="7064"/>
    <lineage>
        <taxon>Eukaryota</taxon>
        <taxon>Metazoa</taxon>
        <taxon>Ecdysozoa</taxon>
        <taxon>Arthropoda</taxon>
        <taxon>Hexapoda</taxon>
        <taxon>Insecta</taxon>
        <taxon>Pterygota</taxon>
        <taxon>Neoptera</taxon>
        <taxon>Endopterygota</taxon>
        <taxon>Coleoptera</taxon>
        <taxon>Polyphaga</taxon>
        <taxon>Scarabaeiformia</taxon>
        <taxon>Scarabaeidae</taxon>
        <taxon>Rutelinae</taxon>
        <taxon>Popillia</taxon>
    </lineage>
</organism>
<protein>
    <recommendedName>
        <fullName evidence="4">NFU1 iron-sulfur cluster scaffold homolog, mitochondrial</fullName>
    </recommendedName>
</protein>
<evidence type="ECO:0000256" key="4">
    <source>
        <dbReference type="ARBA" id="ARBA00018782"/>
    </source>
</evidence>
<evidence type="ECO:0000256" key="2">
    <source>
        <dbReference type="ARBA" id="ARBA00004173"/>
    </source>
</evidence>
<evidence type="ECO:0000313" key="11">
    <source>
        <dbReference type="EMBL" id="KAK9704382.1"/>
    </source>
</evidence>
<sequence>MWRNSLRLCSCMLKASRFKATTFQKNVDKIIRINNIQCRSFMVSPSLSMFVQTQETPNPNSLKFLPGVSVLEAGQTMDFPSAEAAISSPLGKMLFRIEGVKGIFLGPDFITVTKADDEVEWKLLKPVTKADDEIAVMDFFASGLPILNEGVTNSDSQINDDDDEIVQMIKELLNTRIRPTVQEDGGDIIFMGYDDGVVKLKMQGSCSSCPSSIVTLKNGVQNMLQFYIPEVVAVEQVAEEADLMAKMEFRKIESKLNKNAESK</sequence>
<dbReference type="PANTHER" id="PTHR11178:SF1">
    <property type="entry name" value="NFU1 IRON-SULFUR CLUSTER SCAFFOLD HOMOLOG, MITOCHONDRIAL"/>
    <property type="match status" value="1"/>
</dbReference>
<feature type="domain" description="Scaffold protein Nfu/NifU N-terminal" evidence="10">
    <location>
        <begin position="51"/>
        <end position="143"/>
    </location>
</feature>
<accession>A0AAW1JJ45</accession>
<evidence type="ECO:0000313" key="12">
    <source>
        <dbReference type="Proteomes" id="UP001458880"/>
    </source>
</evidence>
<dbReference type="GO" id="GO:0016226">
    <property type="term" value="P:iron-sulfur cluster assembly"/>
    <property type="evidence" value="ECO:0007669"/>
    <property type="project" value="InterPro"/>
</dbReference>